<feature type="region of interest" description="Disordered" evidence="1">
    <location>
        <begin position="1"/>
        <end position="45"/>
    </location>
</feature>
<dbReference type="RefSeq" id="WP_055151803.1">
    <property type="nucleotide sequence ID" value="NZ_CYZU01000008.1"/>
</dbReference>
<reference evidence="2 3" key="1">
    <citation type="submission" date="2015-09" db="EMBL/GenBank/DDBJ databases">
        <authorList>
            <consortium name="Pathogen Informatics"/>
        </authorList>
    </citation>
    <scope>NUCLEOTIDE SEQUENCE [LARGE SCALE GENOMIC DNA]</scope>
    <source>
        <strain evidence="2 3">2789STDY5834876</strain>
    </source>
</reference>
<evidence type="ECO:0000256" key="1">
    <source>
        <dbReference type="SAM" id="MobiDB-lite"/>
    </source>
</evidence>
<evidence type="ECO:0000313" key="3">
    <source>
        <dbReference type="Proteomes" id="UP000095544"/>
    </source>
</evidence>
<dbReference type="EMBL" id="CYZU01000008">
    <property type="protein sequence ID" value="CUO04726.1"/>
    <property type="molecule type" value="Genomic_DNA"/>
</dbReference>
<dbReference type="STRING" id="39482.ERS852491_01133"/>
<feature type="compositionally biased region" description="Basic and acidic residues" evidence="1">
    <location>
        <begin position="34"/>
        <end position="45"/>
    </location>
</feature>
<dbReference type="OrthoDB" id="1863201at2"/>
<accession>A0A174BYZ6</accession>
<protein>
    <submittedName>
        <fullName evidence="2">Uncharacterized protein</fullName>
    </submittedName>
</protein>
<sequence length="172" mass="18953">MGEELLNQGTEGIEGAGASTAEDQEGAQGNQEGQHSEPEKKYTDADVDRIIAKKIAAERQRMQKLFTEEQQVSELETREREVLKRELKADAMDALIADGMPSSLATLMDYSSKEDFEKSYAEVTDVFRRALGAEFKRQLAGPAPRVGINDSSSKGAMKERAIKNAFAPKALR</sequence>
<evidence type="ECO:0000313" key="2">
    <source>
        <dbReference type="EMBL" id="CUO04726.1"/>
    </source>
</evidence>
<dbReference type="Proteomes" id="UP000095544">
    <property type="component" value="Unassembled WGS sequence"/>
</dbReference>
<dbReference type="AlphaFoldDB" id="A0A174BYZ6"/>
<proteinExistence type="predicted"/>
<organism evidence="2 3">
    <name type="scientific">Faecalicatena contorta</name>
    <dbReference type="NCBI Taxonomy" id="39482"/>
    <lineage>
        <taxon>Bacteria</taxon>
        <taxon>Bacillati</taxon>
        <taxon>Bacillota</taxon>
        <taxon>Clostridia</taxon>
        <taxon>Lachnospirales</taxon>
        <taxon>Lachnospiraceae</taxon>
        <taxon>Faecalicatena</taxon>
    </lineage>
</organism>
<gene>
    <name evidence="2" type="ORF">ERS852491_01133</name>
</gene>
<name>A0A174BYZ6_9FIRM</name>